<evidence type="ECO:0000313" key="1">
    <source>
        <dbReference type="EMBL" id="SPH21684.1"/>
    </source>
</evidence>
<dbReference type="Proteomes" id="UP000244880">
    <property type="component" value="Unassembled WGS sequence"/>
</dbReference>
<sequence length="133" mass="15184">MQNLAPNLTALIRHWPKKAQSRFLELRSIVHTAAQDADVDLQETTKWNEPAWLPSKPRTGSTLRSCWHPKHADALGLFLNCNSTLPETMRTLYPNTFTYEGKRSLWLPLDAPLPEDALHHCATLTLTYHRSKA</sequence>
<dbReference type="SUPFAM" id="SSF159888">
    <property type="entry name" value="YdhG-like"/>
    <property type="match status" value="1"/>
</dbReference>
<organism evidence="1 2">
    <name type="scientific">Ascidiaceihabitans donghaensis</name>
    <dbReference type="NCBI Taxonomy" id="1510460"/>
    <lineage>
        <taxon>Bacteria</taxon>
        <taxon>Pseudomonadati</taxon>
        <taxon>Pseudomonadota</taxon>
        <taxon>Alphaproteobacteria</taxon>
        <taxon>Rhodobacterales</taxon>
        <taxon>Paracoccaceae</taxon>
        <taxon>Ascidiaceihabitans</taxon>
    </lineage>
</organism>
<gene>
    <name evidence="1" type="ORF">ASD8599_02436</name>
</gene>
<evidence type="ECO:0000313" key="2">
    <source>
        <dbReference type="Proteomes" id="UP000244880"/>
    </source>
</evidence>
<name>A0A2R8BFE7_9RHOB</name>
<reference evidence="1 2" key="1">
    <citation type="submission" date="2018-03" db="EMBL/GenBank/DDBJ databases">
        <authorList>
            <person name="Keele B.F."/>
        </authorList>
    </citation>
    <scope>NUCLEOTIDE SEQUENCE [LARGE SCALE GENOMIC DNA]</scope>
    <source>
        <strain evidence="1 2">CECT 8599</strain>
    </source>
</reference>
<accession>A0A2R8BFE7</accession>
<dbReference type="EMBL" id="OMOR01000001">
    <property type="protein sequence ID" value="SPH21684.1"/>
    <property type="molecule type" value="Genomic_DNA"/>
</dbReference>
<dbReference type="AlphaFoldDB" id="A0A2R8BFE7"/>
<protein>
    <recommendedName>
        <fullName evidence="3">YdhG-like domain-containing protein</fullName>
    </recommendedName>
</protein>
<dbReference type="OrthoDB" id="328972at2"/>
<keyword evidence="2" id="KW-1185">Reference proteome</keyword>
<proteinExistence type="predicted"/>
<dbReference type="RefSeq" id="WP_108828739.1">
    <property type="nucleotide sequence ID" value="NZ_OMOR01000001.1"/>
</dbReference>
<evidence type="ECO:0008006" key="3">
    <source>
        <dbReference type="Google" id="ProtNLM"/>
    </source>
</evidence>